<name>A0A6P2D955_9BACT</name>
<keyword evidence="2" id="KW-1185">Reference proteome</keyword>
<dbReference type="Proteomes" id="UP000464178">
    <property type="component" value="Chromosome"/>
</dbReference>
<gene>
    <name evidence="1" type="ORF">SOIL9_16940</name>
</gene>
<protein>
    <submittedName>
        <fullName evidence="1">Uncharacterized protein</fullName>
    </submittedName>
</protein>
<proteinExistence type="predicted"/>
<dbReference type="AlphaFoldDB" id="A0A6P2D955"/>
<dbReference type="EMBL" id="LR593886">
    <property type="protein sequence ID" value="VTR96020.1"/>
    <property type="molecule type" value="Genomic_DNA"/>
</dbReference>
<organism evidence="1 2">
    <name type="scientific">Gemmata massiliana</name>
    <dbReference type="NCBI Taxonomy" id="1210884"/>
    <lineage>
        <taxon>Bacteria</taxon>
        <taxon>Pseudomonadati</taxon>
        <taxon>Planctomycetota</taxon>
        <taxon>Planctomycetia</taxon>
        <taxon>Gemmatales</taxon>
        <taxon>Gemmataceae</taxon>
        <taxon>Gemmata</taxon>
    </lineage>
</organism>
<reference evidence="1 2" key="1">
    <citation type="submission" date="2019-05" db="EMBL/GenBank/DDBJ databases">
        <authorList>
            <consortium name="Science for Life Laboratories"/>
        </authorList>
    </citation>
    <scope>NUCLEOTIDE SEQUENCE [LARGE SCALE GENOMIC DNA]</scope>
    <source>
        <strain evidence="1">Soil9</strain>
    </source>
</reference>
<accession>A0A6P2D955</accession>
<evidence type="ECO:0000313" key="2">
    <source>
        <dbReference type="Proteomes" id="UP000464178"/>
    </source>
</evidence>
<dbReference type="KEGG" id="gms:SOIL9_16940"/>
<sequence length="186" mass="20274">MVRAWWRAFAANGFIESDFTGAFASILGSGVAPEWDREHWPLVIRHVRTAHEARCRRAGKPTTADGAKCSKCGGGGGGLVPWPADVRGGTWRPPYRTGDVACTECVPGAKSFDKLEAKANEGEIRSAPGTLCDYEIKVDGAWAEHLAERQYAERMVLLASRETECLPAHKIVKRLAAGFTPPSRPR</sequence>
<evidence type="ECO:0000313" key="1">
    <source>
        <dbReference type="EMBL" id="VTR96020.1"/>
    </source>
</evidence>